<evidence type="ECO:0000313" key="1">
    <source>
        <dbReference type="EMBL" id="KXV00123.1"/>
    </source>
</evidence>
<dbReference type="InterPro" id="IPR025586">
    <property type="entry name" value="PcfJ"/>
</dbReference>
<gene>
    <name evidence="1" type="ORF">AD929_13000</name>
</gene>
<protein>
    <submittedName>
        <fullName evidence="1">Uncharacterized protein</fullName>
    </submittedName>
</protein>
<dbReference type="EMBL" id="LHZB01000118">
    <property type="protein sequence ID" value="KXV00123.1"/>
    <property type="molecule type" value="Genomic_DNA"/>
</dbReference>
<reference evidence="1 2" key="1">
    <citation type="submission" date="2015-06" db="EMBL/GenBank/DDBJ databases">
        <title>Improved classification and identification of acetic acid bacteria using matrix-assisted laser desorption/ionization time-of-flight mass spectrometry; Gluconobacter nephelii and Gluconobacter uchimurae are later heterotypic synonyms of Gluconobacter japonicus and Gluconobacter oxydans, respectively.</title>
        <authorList>
            <person name="Li L."/>
            <person name="Cleenwerck I."/>
            <person name="De Vuyst L."/>
            <person name="Vandamme P."/>
        </authorList>
    </citation>
    <scope>NUCLEOTIDE SEQUENCE [LARGE SCALE GENOMIC DNA]</scope>
    <source>
        <strain evidence="1 2">LMG 1764</strain>
    </source>
</reference>
<comment type="caution">
    <text evidence="1">The sequence shown here is derived from an EMBL/GenBank/DDBJ whole genome shotgun (WGS) entry which is preliminary data.</text>
</comment>
<proteinExistence type="predicted"/>
<dbReference type="RefSeq" id="WP_062497411.1">
    <property type="nucleotide sequence ID" value="NZ_LHZB01000118.1"/>
</dbReference>
<dbReference type="Proteomes" id="UP000075573">
    <property type="component" value="Unassembled WGS sequence"/>
</dbReference>
<accession>A0A149QS39</accession>
<organism evidence="1 2">
    <name type="scientific">Gluconobacter potus</name>
    <dbReference type="NCBI Taxonomy" id="2724927"/>
    <lineage>
        <taxon>Bacteria</taxon>
        <taxon>Pseudomonadati</taxon>
        <taxon>Pseudomonadota</taxon>
        <taxon>Alphaproteobacteria</taxon>
        <taxon>Acetobacterales</taxon>
        <taxon>Acetobacteraceae</taxon>
        <taxon>Gluconobacter</taxon>
    </lineage>
</organism>
<dbReference type="AlphaFoldDB" id="A0A149QS39"/>
<sequence>MSNQHSKAENMALNWKQHQASVRVYEFQTDRRYLAIAERVGSPSSTVTLFDLSRGLPAMWTGQMEIMDPHAGPATGRLSALMSTTPAPLGDVLRVLGADGTGSIIAHRSVEDFLEKVQDPKTRARIPVQGLIDIEQKRLSAAGLDSIRNLLDPDAINALKLCPDASFRAYAHYADKGPKREDRLQAAASYPLLAEFMVNRISVRRAIDARKPIGPLLQQAFGGISKGTLKRVAGLQWPSRGLSAERVMHALSTIPPDWVPTDRENWEAFCDVAASVGSTLTDTTGNSPQTLYAGCQGKWVDYRARLARATSDTRPPEGSTEEDLAYINANVDHKALEKASSIKAEGMIDAMVDRLDKLAPHLTKDDVRDWLVRLYAPPADQGSLVTACRNVADTLRVFSEKVTIPVAAYKSEKTDAMMSAAIDEAAMKASSSILFEGQSAVNILSTSRHVHSQMPTLLEAGPDLLAELENEEERNEQERLAEQSLLLQQLGVACQAEWAPITEVTQAPNGMYIVPLCATSLLKEEGKRLSHCVGGYTSACKSRGHHIVSVRDSGGNSLSTAEIAPIQAGSTELKVIQHRAKSNGRPGALSDGAFNWWKTQVSVAAIPLNYEGVQEYLSNLGQSISFVRKVCGYDWQDQESLKRALYPWGRYVPKKYRSMNIDRFADTPEVMKVVRTLHPGYDRMMRRRAEEEAEMERPAMSM</sequence>
<dbReference type="PATRIC" id="fig|442.7.peg.3414"/>
<dbReference type="Pfam" id="PF14284">
    <property type="entry name" value="PcfJ"/>
    <property type="match status" value="1"/>
</dbReference>
<evidence type="ECO:0000313" key="2">
    <source>
        <dbReference type="Proteomes" id="UP000075573"/>
    </source>
</evidence>
<name>A0A149QS39_9PROT</name>